<comment type="caution">
    <text evidence="2">The sequence shown here is derived from an EMBL/GenBank/DDBJ whole genome shotgun (WGS) entry which is preliminary data.</text>
</comment>
<evidence type="ECO:0000256" key="1">
    <source>
        <dbReference type="SAM" id="MobiDB-lite"/>
    </source>
</evidence>
<dbReference type="EMBL" id="CADEAL010003668">
    <property type="protein sequence ID" value="CAB1445451.1"/>
    <property type="molecule type" value="Genomic_DNA"/>
</dbReference>
<keyword evidence="3" id="KW-1185">Reference proteome</keyword>
<proteinExistence type="predicted"/>
<gene>
    <name evidence="2" type="ORF">PLEPLA_LOCUS33182</name>
</gene>
<reference evidence="2" key="1">
    <citation type="submission" date="2020-03" db="EMBL/GenBank/DDBJ databases">
        <authorList>
            <person name="Weist P."/>
        </authorList>
    </citation>
    <scope>NUCLEOTIDE SEQUENCE</scope>
</reference>
<evidence type="ECO:0000313" key="3">
    <source>
        <dbReference type="Proteomes" id="UP001153269"/>
    </source>
</evidence>
<dbReference type="Proteomes" id="UP001153269">
    <property type="component" value="Unassembled WGS sequence"/>
</dbReference>
<feature type="compositionally biased region" description="Basic and acidic residues" evidence="1">
    <location>
        <begin position="22"/>
        <end position="31"/>
    </location>
</feature>
<organism evidence="2 3">
    <name type="scientific">Pleuronectes platessa</name>
    <name type="common">European plaice</name>
    <dbReference type="NCBI Taxonomy" id="8262"/>
    <lineage>
        <taxon>Eukaryota</taxon>
        <taxon>Metazoa</taxon>
        <taxon>Chordata</taxon>
        <taxon>Craniata</taxon>
        <taxon>Vertebrata</taxon>
        <taxon>Euteleostomi</taxon>
        <taxon>Actinopterygii</taxon>
        <taxon>Neopterygii</taxon>
        <taxon>Teleostei</taxon>
        <taxon>Neoteleostei</taxon>
        <taxon>Acanthomorphata</taxon>
        <taxon>Carangaria</taxon>
        <taxon>Pleuronectiformes</taxon>
        <taxon>Pleuronectoidei</taxon>
        <taxon>Pleuronectidae</taxon>
        <taxon>Pleuronectes</taxon>
    </lineage>
</organism>
<feature type="region of interest" description="Disordered" evidence="1">
    <location>
        <begin position="1"/>
        <end position="42"/>
    </location>
</feature>
<accession>A0A9N7YV12</accession>
<protein>
    <submittedName>
        <fullName evidence="2">Uncharacterized protein</fullName>
    </submittedName>
</protein>
<evidence type="ECO:0000313" key="2">
    <source>
        <dbReference type="EMBL" id="CAB1445451.1"/>
    </source>
</evidence>
<sequence length="162" mass="18407">MPRQRAFSERRRKWNAFPPERSGGKEDKKESGGGITGRRRTDVTRTCLPIQQHLLRRQYLQQSERLLAAGAADPSRLADGLVIVLRLELQSPGCGASMRPCFVSDTPVIRHVHVCGYTCRDNPFHQHHHHHPPWLWLAQRSDNAGDKPRAPTSLPLLIRRGC</sequence>
<name>A0A9N7YV12_PLEPL</name>
<dbReference type="AlphaFoldDB" id="A0A9N7YV12"/>